<organism evidence="4 5">
    <name type="scientific">Fervidibacillus halotolerans</name>
    <dbReference type="NCBI Taxonomy" id="2980027"/>
    <lineage>
        <taxon>Bacteria</taxon>
        <taxon>Bacillati</taxon>
        <taxon>Bacillota</taxon>
        <taxon>Bacilli</taxon>
        <taxon>Bacillales</taxon>
        <taxon>Bacillaceae</taxon>
        <taxon>Fervidibacillus</taxon>
    </lineage>
</organism>
<protein>
    <submittedName>
        <fullName evidence="4">V-type ATP synthase subunit F</fullName>
    </submittedName>
</protein>
<evidence type="ECO:0000313" key="4">
    <source>
        <dbReference type="EMBL" id="WAA11721.1"/>
    </source>
</evidence>
<evidence type="ECO:0000313" key="5">
    <source>
        <dbReference type="Proteomes" id="UP001164726"/>
    </source>
</evidence>
<accession>A0A9E8LY57</accession>
<name>A0A9E8LY57_9BACI</name>
<proteinExistence type="inferred from homology"/>
<keyword evidence="5" id="KW-1185">Reference proteome</keyword>
<dbReference type="Gene3D" id="3.40.50.10580">
    <property type="entry name" value="ATPase, V1 complex, subunit F"/>
    <property type="match status" value="1"/>
</dbReference>
<evidence type="ECO:0000256" key="1">
    <source>
        <dbReference type="ARBA" id="ARBA00010148"/>
    </source>
</evidence>
<evidence type="ECO:0000256" key="2">
    <source>
        <dbReference type="ARBA" id="ARBA00022448"/>
    </source>
</evidence>
<gene>
    <name evidence="4" type="ORF">OE105_08810</name>
</gene>
<dbReference type="GO" id="GO:0046961">
    <property type="term" value="F:proton-transporting ATPase activity, rotational mechanism"/>
    <property type="evidence" value="ECO:0007669"/>
    <property type="project" value="InterPro"/>
</dbReference>
<keyword evidence="2" id="KW-0813">Transport</keyword>
<dbReference type="AlphaFoldDB" id="A0A9E8LY57"/>
<dbReference type="KEGG" id="fhl:OE105_08810"/>
<dbReference type="InterPro" id="IPR036906">
    <property type="entry name" value="ATPase_V1_fsu_sf"/>
</dbReference>
<dbReference type="NCBIfam" id="NF002384">
    <property type="entry name" value="PRK01395.1"/>
    <property type="match status" value="1"/>
</dbReference>
<reference evidence="4" key="1">
    <citation type="submission" date="2022-09" db="EMBL/GenBank/DDBJ databases">
        <title>Complete Genomes of Fervidibacillus albus and Fervidibacillus halotolerans isolated from tidal flat sediments.</title>
        <authorList>
            <person name="Kwon K.K."/>
            <person name="Yang S.-H."/>
            <person name="Park M.J."/>
            <person name="Oh H.-M."/>
        </authorList>
    </citation>
    <scope>NUCLEOTIDE SEQUENCE</scope>
    <source>
        <strain evidence="4">MEBiC13594</strain>
    </source>
</reference>
<dbReference type="InterPro" id="IPR008218">
    <property type="entry name" value="ATPase_V1-cplx_f_g_su"/>
</dbReference>
<keyword evidence="3" id="KW-0406">Ion transport</keyword>
<dbReference type="EMBL" id="CP106877">
    <property type="protein sequence ID" value="WAA11721.1"/>
    <property type="molecule type" value="Genomic_DNA"/>
</dbReference>
<sequence length="102" mass="11347">MYKIAVIGDKHSILAFKALGIDVFAPTDAMDARKTVDRLAKEGYAIIFITEKLASFIPDTIRRYDQLYKPAVILIPNSQGTLNLGMERISEYAEKAVGTKLL</sequence>
<dbReference type="Proteomes" id="UP001164726">
    <property type="component" value="Chromosome"/>
</dbReference>
<dbReference type="SUPFAM" id="SSF159468">
    <property type="entry name" value="AtpF-like"/>
    <property type="match status" value="1"/>
</dbReference>
<dbReference type="Pfam" id="PF01990">
    <property type="entry name" value="ATP-synt_F"/>
    <property type="match status" value="1"/>
</dbReference>
<comment type="similarity">
    <text evidence="1">Belongs to the V-ATPase F subunit family.</text>
</comment>
<dbReference type="RefSeq" id="WP_275419838.1">
    <property type="nucleotide sequence ID" value="NZ_CP106877.1"/>
</dbReference>
<evidence type="ECO:0000256" key="3">
    <source>
        <dbReference type="ARBA" id="ARBA00023065"/>
    </source>
</evidence>